<keyword evidence="3" id="KW-0238">DNA-binding</keyword>
<evidence type="ECO:0000256" key="4">
    <source>
        <dbReference type="ARBA" id="ARBA00023163"/>
    </source>
</evidence>
<keyword evidence="5" id="KW-0539">Nucleus</keyword>
<evidence type="ECO:0000313" key="7">
    <source>
        <dbReference type="Proteomes" id="UP001174677"/>
    </source>
</evidence>
<organism evidence="6 7">
    <name type="scientific">Hevea brasiliensis</name>
    <name type="common">Para rubber tree</name>
    <name type="synonym">Siphonia brasiliensis</name>
    <dbReference type="NCBI Taxonomy" id="3981"/>
    <lineage>
        <taxon>Eukaryota</taxon>
        <taxon>Viridiplantae</taxon>
        <taxon>Streptophyta</taxon>
        <taxon>Embryophyta</taxon>
        <taxon>Tracheophyta</taxon>
        <taxon>Spermatophyta</taxon>
        <taxon>Magnoliopsida</taxon>
        <taxon>eudicotyledons</taxon>
        <taxon>Gunneridae</taxon>
        <taxon>Pentapetalae</taxon>
        <taxon>rosids</taxon>
        <taxon>fabids</taxon>
        <taxon>Malpighiales</taxon>
        <taxon>Euphorbiaceae</taxon>
        <taxon>Crotonoideae</taxon>
        <taxon>Micrandreae</taxon>
        <taxon>Hevea</taxon>
    </lineage>
</organism>
<dbReference type="InterPro" id="IPR003340">
    <property type="entry name" value="B3_DNA-bd"/>
</dbReference>
<dbReference type="Gene3D" id="2.40.330.10">
    <property type="entry name" value="DNA-binding pseudobarrel domain"/>
    <property type="match status" value="1"/>
</dbReference>
<reference evidence="6 7" key="1">
    <citation type="journal article" date="2023" name="Plant Biotechnol. J.">
        <title>Chromosome-level wild Hevea brasiliensis genome provides new tools for genomic-assisted breeding and valuable loci to elevate rubber yield.</title>
        <authorList>
            <person name="Cheng H."/>
            <person name="Song X."/>
            <person name="Hu Y."/>
            <person name="Wu T."/>
            <person name="Yang Q."/>
            <person name="An Z."/>
            <person name="Feng S."/>
            <person name="Deng Z."/>
            <person name="Wu W."/>
            <person name="Zeng X."/>
            <person name="Tu M."/>
            <person name="Wang X."/>
            <person name="Huang H."/>
        </authorList>
    </citation>
    <scope>NUCLEOTIDE SEQUENCE [LARGE SCALE GENOMIC DNA]</scope>
    <source>
        <strain evidence="6">MT/VB/25A 57/8</strain>
    </source>
</reference>
<evidence type="ECO:0000256" key="1">
    <source>
        <dbReference type="ARBA" id="ARBA00004123"/>
    </source>
</evidence>
<comment type="subcellular location">
    <subcellularLocation>
        <location evidence="1">Nucleus</location>
    </subcellularLocation>
</comment>
<dbReference type="SUPFAM" id="SSF101936">
    <property type="entry name" value="DNA-binding pseudobarrel domain"/>
    <property type="match status" value="1"/>
</dbReference>
<evidence type="ECO:0000256" key="5">
    <source>
        <dbReference type="ARBA" id="ARBA00023242"/>
    </source>
</evidence>
<name>A0ABQ9M710_HEVBR</name>
<dbReference type="InterPro" id="IPR015300">
    <property type="entry name" value="DNA-bd_pseudobarrel_sf"/>
</dbReference>
<dbReference type="CDD" id="cd10017">
    <property type="entry name" value="B3_DNA"/>
    <property type="match status" value="1"/>
</dbReference>
<dbReference type="Proteomes" id="UP001174677">
    <property type="component" value="Chromosome 8"/>
</dbReference>
<evidence type="ECO:0008006" key="8">
    <source>
        <dbReference type="Google" id="ProtNLM"/>
    </source>
</evidence>
<sequence length="94" mass="10637">MEIFQKKLTCIDIDKGLQIPDYSLAALPASGDGNRVEFLVADMEGRAWNFACTTKSGNTLKPVFSKGWFEFVHHWDLRSDQATGAQYKIKVRKV</sequence>
<evidence type="ECO:0000313" key="6">
    <source>
        <dbReference type="EMBL" id="KAJ9174696.1"/>
    </source>
</evidence>
<gene>
    <name evidence="6" type="ORF">P3X46_013312</name>
</gene>
<dbReference type="EMBL" id="JARPOI010000008">
    <property type="protein sequence ID" value="KAJ9174696.1"/>
    <property type="molecule type" value="Genomic_DNA"/>
</dbReference>
<keyword evidence="7" id="KW-1185">Reference proteome</keyword>
<accession>A0ABQ9M710</accession>
<protein>
    <recommendedName>
        <fullName evidence="8">TF-B3 domain-containing protein</fullName>
    </recommendedName>
</protein>
<keyword evidence="4" id="KW-0804">Transcription</keyword>
<evidence type="ECO:0000256" key="3">
    <source>
        <dbReference type="ARBA" id="ARBA00023125"/>
    </source>
</evidence>
<comment type="caution">
    <text evidence="6">The sequence shown here is derived from an EMBL/GenBank/DDBJ whole genome shotgun (WGS) entry which is preliminary data.</text>
</comment>
<keyword evidence="2" id="KW-0805">Transcription regulation</keyword>
<evidence type="ECO:0000256" key="2">
    <source>
        <dbReference type="ARBA" id="ARBA00023015"/>
    </source>
</evidence>
<proteinExistence type="predicted"/>